<evidence type="ECO:0000313" key="7">
    <source>
        <dbReference type="EMBL" id="MBS4211751.1"/>
    </source>
</evidence>
<comment type="caution">
    <text evidence="7">The sequence shown here is derived from an EMBL/GenBank/DDBJ whole genome shotgun (WGS) entry which is preliminary data.</text>
</comment>
<name>A0A942U3H9_9BACI</name>
<dbReference type="EMBL" id="JAGYPF010000001">
    <property type="protein sequence ID" value="MBS4211751.1"/>
    <property type="molecule type" value="Genomic_DNA"/>
</dbReference>
<dbReference type="InterPro" id="IPR014284">
    <property type="entry name" value="RNA_pol_sigma-70_dom"/>
</dbReference>
<keyword evidence="3" id="KW-0731">Sigma factor</keyword>
<evidence type="ECO:0000259" key="5">
    <source>
        <dbReference type="Pfam" id="PF04542"/>
    </source>
</evidence>
<dbReference type="Pfam" id="PF04542">
    <property type="entry name" value="Sigma70_r2"/>
    <property type="match status" value="1"/>
</dbReference>
<dbReference type="Gene3D" id="1.10.1740.10">
    <property type="match status" value="1"/>
</dbReference>
<evidence type="ECO:0000313" key="8">
    <source>
        <dbReference type="Proteomes" id="UP000679749"/>
    </source>
</evidence>
<dbReference type="CDD" id="cd06171">
    <property type="entry name" value="Sigma70_r4"/>
    <property type="match status" value="1"/>
</dbReference>
<protein>
    <submittedName>
        <fullName evidence="7">Sigma-70 family RNA polymerase sigma factor</fullName>
    </submittedName>
</protein>
<dbReference type="InterPro" id="IPR013325">
    <property type="entry name" value="RNA_pol_sigma_r2"/>
</dbReference>
<dbReference type="Proteomes" id="UP000679749">
    <property type="component" value="Unassembled WGS sequence"/>
</dbReference>
<proteinExistence type="inferred from homology"/>
<organism evidence="7 8">
    <name type="scientific">Neobacillus rhizophilus</name>
    <dbReference type="NCBI Taxonomy" id="2833579"/>
    <lineage>
        <taxon>Bacteria</taxon>
        <taxon>Bacillati</taxon>
        <taxon>Bacillota</taxon>
        <taxon>Bacilli</taxon>
        <taxon>Bacillales</taxon>
        <taxon>Bacillaceae</taxon>
        <taxon>Neobacillus</taxon>
    </lineage>
</organism>
<dbReference type="PANTHER" id="PTHR43133:SF51">
    <property type="entry name" value="RNA POLYMERASE SIGMA FACTOR"/>
    <property type="match status" value="1"/>
</dbReference>
<dbReference type="NCBIfam" id="TIGR02937">
    <property type="entry name" value="sigma70-ECF"/>
    <property type="match status" value="1"/>
</dbReference>
<dbReference type="SUPFAM" id="SSF88946">
    <property type="entry name" value="Sigma2 domain of RNA polymerase sigma factors"/>
    <property type="match status" value="1"/>
</dbReference>
<evidence type="ECO:0000259" key="6">
    <source>
        <dbReference type="Pfam" id="PF08281"/>
    </source>
</evidence>
<keyword evidence="8" id="KW-1185">Reference proteome</keyword>
<feature type="domain" description="RNA polymerase sigma-70 region 2" evidence="5">
    <location>
        <begin position="23"/>
        <end position="87"/>
    </location>
</feature>
<dbReference type="PANTHER" id="PTHR43133">
    <property type="entry name" value="RNA POLYMERASE ECF-TYPE SIGMA FACTO"/>
    <property type="match status" value="1"/>
</dbReference>
<dbReference type="InterPro" id="IPR039425">
    <property type="entry name" value="RNA_pol_sigma-70-like"/>
</dbReference>
<evidence type="ECO:0000256" key="2">
    <source>
        <dbReference type="ARBA" id="ARBA00023015"/>
    </source>
</evidence>
<dbReference type="Gene3D" id="1.10.10.10">
    <property type="entry name" value="Winged helix-like DNA-binding domain superfamily/Winged helix DNA-binding domain"/>
    <property type="match status" value="1"/>
</dbReference>
<dbReference type="InterPro" id="IPR013249">
    <property type="entry name" value="RNA_pol_sigma70_r4_t2"/>
</dbReference>
<dbReference type="InterPro" id="IPR007627">
    <property type="entry name" value="RNA_pol_sigma70_r2"/>
</dbReference>
<dbReference type="RefSeq" id="WP_213116239.1">
    <property type="nucleotide sequence ID" value="NZ_JAGYPF010000001.1"/>
</dbReference>
<comment type="similarity">
    <text evidence="1">Belongs to the sigma-70 factor family. ECF subfamily.</text>
</comment>
<keyword evidence="4" id="KW-0804">Transcription</keyword>
<dbReference type="Pfam" id="PF08281">
    <property type="entry name" value="Sigma70_r4_2"/>
    <property type="match status" value="1"/>
</dbReference>
<dbReference type="AlphaFoldDB" id="A0A942U3H9"/>
<evidence type="ECO:0000256" key="3">
    <source>
        <dbReference type="ARBA" id="ARBA00023082"/>
    </source>
</evidence>
<dbReference type="SUPFAM" id="SSF88659">
    <property type="entry name" value="Sigma3 and sigma4 domains of RNA polymerase sigma factors"/>
    <property type="match status" value="1"/>
</dbReference>
<feature type="domain" description="RNA polymerase sigma factor 70 region 4 type 2" evidence="6">
    <location>
        <begin position="113"/>
        <end position="163"/>
    </location>
</feature>
<dbReference type="InterPro" id="IPR036388">
    <property type="entry name" value="WH-like_DNA-bd_sf"/>
</dbReference>
<reference evidence="7" key="1">
    <citation type="submission" date="2021-05" db="EMBL/GenBank/DDBJ databases">
        <title>Novel Bacillus species.</title>
        <authorList>
            <person name="Liu G."/>
        </authorList>
    </citation>
    <scope>NUCLEOTIDE SEQUENCE</scope>
    <source>
        <strain evidence="7">FJAT-49825</strain>
    </source>
</reference>
<evidence type="ECO:0000256" key="4">
    <source>
        <dbReference type="ARBA" id="ARBA00023163"/>
    </source>
</evidence>
<sequence length="181" mass="21001">MDSQMELDVLRAQKGDHEAFTRLIKAMEPSFYRIASTIMKSETDSLDAAQETIVKAYLSLHTLKEPRYFKTWVTRILIRECMRLLKVKNKVVPLNLDINTQQPEASIEEKLDVRDGISRLESEYRVVISLYYLQDLSIKDIAEIIDQPEGTVKSRLSRARKKLEKWLSNDTEAGGIRNERI</sequence>
<accession>A0A942U3H9</accession>
<keyword evidence="2" id="KW-0805">Transcription regulation</keyword>
<gene>
    <name evidence="7" type="ORF">KHA99_04665</name>
</gene>
<evidence type="ECO:0000256" key="1">
    <source>
        <dbReference type="ARBA" id="ARBA00010641"/>
    </source>
</evidence>
<dbReference type="GO" id="GO:0006352">
    <property type="term" value="P:DNA-templated transcription initiation"/>
    <property type="evidence" value="ECO:0007669"/>
    <property type="project" value="InterPro"/>
</dbReference>
<dbReference type="GO" id="GO:0016987">
    <property type="term" value="F:sigma factor activity"/>
    <property type="evidence" value="ECO:0007669"/>
    <property type="project" value="UniProtKB-KW"/>
</dbReference>
<dbReference type="GO" id="GO:0003677">
    <property type="term" value="F:DNA binding"/>
    <property type="evidence" value="ECO:0007669"/>
    <property type="project" value="InterPro"/>
</dbReference>
<dbReference type="InterPro" id="IPR013324">
    <property type="entry name" value="RNA_pol_sigma_r3/r4-like"/>
</dbReference>